<keyword evidence="2" id="KW-1185">Reference proteome</keyword>
<proteinExistence type="predicted"/>
<dbReference type="EMBL" id="AYER01000001">
    <property type="protein sequence ID" value="ESK41069.1"/>
    <property type="molecule type" value="Genomic_DNA"/>
</dbReference>
<gene>
    <name evidence="1" type="ORF">P256_00054</name>
</gene>
<dbReference type="Gene3D" id="1.10.10.1400">
    <property type="entry name" value="Terminase, small subunit, N-terminal DNA-binding domain, HTH motif"/>
    <property type="match status" value="1"/>
</dbReference>
<evidence type="ECO:0008006" key="3">
    <source>
        <dbReference type="Google" id="ProtNLM"/>
    </source>
</evidence>
<name>V2V0I9_9GAMM</name>
<dbReference type="eggNOG" id="COG3728">
    <property type="taxonomic scope" value="Bacteria"/>
</dbReference>
<protein>
    <recommendedName>
        <fullName evidence="3">Terminase small subunit</fullName>
    </recommendedName>
</protein>
<organism evidence="1 2">
    <name type="scientific">Acinetobacter nectaris CIP 110549</name>
    <dbReference type="NCBI Taxonomy" id="1392540"/>
    <lineage>
        <taxon>Bacteria</taxon>
        <taxon>Pseudomonadati</taxon>
        <taxon>Pseudomonadota</taxon>
        <taxon>Gammaproteobacteria</taxon>
        <taxon>Moraxellales</taxon>
        <taxon>Moraxellaceae</taxon>
        <taxon>Acinetobacter</taxon>
    </lineage>
</organism>
<dbReference type="PATRIC" id="fig|1392540.3.peg.50"/>
<dbReference type="RefSeq" id="WP_023271662.1">
    <property type="nucleotide sequence ID" value="NZ_KI530712.1"/>
</dbReference>
<dbReference type="AlphaFoldDB" id="V2V0I9"/>
<evidence type="ECO:0000313" key="1">
    <source>
        <dbReference type="EMBL" id="ESK41069.1"/>
    </source>
</evidence>
<dbReference type="OrthoDB" id="8227562at2"/>
<accession>V2V0I9</accession>
<sequence>MTELKLTPKQEQFCQLYIELGNASEAYRQAYDADSMSEGTVNTKASELLKNGKITVRLKQIRTHHQVRHNITVDMLLDELEQARLAAKGDETRRPQANVMIAATMGKAKILGLDRISRLVAKKHELEIAKIEAENNEDGDNTVQINIVRVGKDAN</sequence>
<comment type="caution">
    <text evidence="1">The sequence shown here is derived from an EMBL/GenBank/DDBJ whole genome shotgun (WGS) entry which is preliminary data.</text>
</comment>
<dbReference type="InterPro" id="IPR038713">
    <property type="entry name" value="Terminase_Gp1_N_sf"/>
</dbReference>
<evidence type="ECO:0000313" key="2">
    <source>
        <dbReference type="Proteomes" id="UP000023785"/>
    </source>
</evidence>
<reference evidence="1 2" key="1">
    <citation type="submission" date="2013-10" db="EMBL/GenBank/DDBJ databases">
        <title>The Genome Sequence of Acinetobacter nectaris CIP 110549.</title>
        <authorList>
            <consortium name="The Broad Institute Genomics Platform"/>
            <consortium name="The Broad Institute Genome Sequencing Center for Infectious Disease"/>
            <person name="Cerqueira G."/>
            <person name="Feldgarden M."/>
            <person name="Courvalin P."/>
            <person name="Grillot-Courvalin C."/>
            <person name="Clermont D."/>
            <person name="Rocha E."/>
            <person name="Yoon E.-J."/>
            <person name="Nemec A."/>
            <person name="Young S.K."/>
            <person name="Zeng Q."/>
            <person name="Gargeya S."/>
            <person name="Fitzgerald M."/>
            <person name="Abouelleil A."/>
            <person name="Alvarado L."/>
            <person name="Berlin A.M."/>
            <person name="Chapman S.B."/>
            <person name="Gainer-Dewar J."/>
            <person name="Goldberg J."/>
            <person name="Gnerre S."/>
            <person name="Griggs A."/>
            <person name="Gujja S."/>
            <person name="Hansen M."/>
            <person name="Howarth C."/>
            <person name="Imamovic A."/>
            <person name="Ireland A."/>
            <person name="Larimer J."/>
            <person name="McCowan C."/>
            <person name="Murphy C."/>
            <person name="Pearson M."/>
            <person name="Poon T.W."/>
            <person name="Priest M."/>
            <person name="Roberts A."/>
            <person name="Saif S."/>
            <person name="Shea T."/>
            <person name="Sykes S."/>
            <person name="Wortman J."/>
            <person name="Nusbaum C."/>
            <person name="Birren B."/>
        </authorList>
    </citation>
    <scope>NUCLEOTIDE SEQUENCE [LARGE SCALE GENOMIC DNA]</scope>
    <source>
        <strain evidence="1 2">CIP 110549</strain>
    </source>
</reference>
<dbReference type="InterPro" id="IPR005335">
    <property type="entry name" value="Terminase_ssu"/>
</dbReference>
<dbReference type="Proteomes" id="UP000023785">
    <property type="component" value="Unassembled WGS sequence"/>
</dbReference>
<dbReference type="HOGENOM" id="CLU_064914_7_0_6"/>
<dbReference type="STRING" id="1392540.P256_00054"/>
<dbReference type="GO" id="GO:0051276">
    <property type="term" value="P:chromosome organization"/>
    <property type="evidence" value="ECO:0007669"/>
    <property type="project" value="InterPro"/>
</dbReference>
<dbReference type="Pfam" id="PF03592">
    <property type="entry name" value="Terminase_2"/>
    <property type="match status" value="1"/>
</dbReference>